<gene>
    <name evidence="1" type="ORF">HY36_14915</name>
</gene>
<sequence length="110" mass="12535">MFCDTQSVGDLVGIDVFTHVHRISGSFQRVALACHFALIGHITWKELEALISWRGMDDGEIETVLGELVRLECHTFDDGYSDGIDEQRLYPLVKTLLEYSLSQIKDNEEF</sequence>
<accession>A0A059E5Q2</accession>
<comment type="caution">
    <text evidence="1">The sequence shown here is derived from an EMBL/GenBank/DDBJ whole genome shotgun (WGS) entry which is preliminary data.</text>
</comment>
<dbReference type="Proteomes" id="UP000024547">
    <property type="component" value="Unassembled WGS sequence"/>
</dbReference>
<organism evidence="1 2">
    <name type="scientific">Hyphomonas atlantica</name>
    <dbReference type="NCBI Taxonomy" id="1280948"/>
    <lineage>
        <taxon>Bacteria</taxon>
        <taxon>Pseudomonadati</taxon>
        <taxon>Pseudomonadota</taxon>
        <taxon>Alphaproteobacteria</taxon>
        <taxon>Hyphomonadales</taxon>
        <taxon>Hyphomonadaceae</taxon>
        <taxon>Hyphomonas</taxon>
    </lineage>
</organism>
<evidence type="ECO:0000313" key="1">
    <source>
        <dbReference type="EMBL" id="KCZ63021.1"/>
    </source>
</evidence>
<dbReference type="EMBL" id="AWFH01000007">
    <property type="protein sequence ID" value="KCZ63021.1"/>
    <property type="molecule type" value="Genomic_DNA"/>
</dbReference>
<proteinExistence type="predicted"/>
<dbReference type="PATRIC" id="fig|1280948.3.peg.1217"/>
<name>A0A059E5Q2_9PROT</name>
<protein>
    <submittedName>
        <fullName evidence="1">Uncharacterized protein</fullName>
    </submittedName>
</protein>
<dbReference type="AlphaFoldDB" id="A0A059E5Q2"/>
<keyword evidence="2" id="KW-1185">Reference proteome</keyword>
<evidence type="ECO:0000313" key="2">
    <source>
        <dbReference type="Proteomes" id="UP000024547"/>
    </source>
</evidence>
<reference evidence="1 2" key="1">
    <citation type="journal article" date="2014" name="Antonie Van Leeuwenhoek">
        <title>Hyphomonas beringensis sp. nov. and Hyphomonas chukchiensis sp. nov., isolated from surface seawater of the Bering Sea and Chukchi Sea.</title>
        <authorList>
            <person name="Li C."/>
            <person name="Lai Q."/>
            <person name="Li G."/>
            <person name="Dong C."/>
            <person name="Wang J."/>
            <person name="Liao Y."/>
            <person name="Shao Z."/>
        </authorList>
    </citation>
    <scope>NUCLEOTIDE SEQUENCE [LARGE SCALE GENOMIC DNA]</scope>
    <source>
        <strain evidence="1 2">22II1-22F38</strain>
    </source>
</reference>